<proteinExistence type="predicted"/>
<keyword evidence="3" id="KW-1185">Reference proteome</keyword>
<evidence type="ECO:0000313" key="3">
    <source>
        <dbReference type="Proteomes" id="UP000886653"/>
    </source>
</evidence>
<comment type="caution">
    <text evidence="2">The sequence shown here is derived from an EMBL/GenBank/DDBJ whole genome shotgun (WGS) entry which is preliminary data.</text>
</comment>
<feature type="domain" description="YABBY protein C-terminal" evidence="1">
    <location>
        <begin position="32"/>
        <end position="74"/>
    </location>
</feature>
<sequence length="137" mass="15476">MHKISPESIRVIDRLSVVLDSLCALEEAGASKRKSSAYQIYMKSALVDLKTTNPTITHKERFKLAASQWKTDPSCIFAPKKTPTNTLTFWATYTSPIWDLPTQQICLDWVASFREGIPTISAFKTLYKFLKTVACVK</sequence>
<dbReference type="SUPFAM" id="SSF47095">
    <property type="entry name" value="HMG-box"/>
    <property type="match status" value="1"/>
</dbReference>
<dbReference type="Gene3D" id="1.10.30.10">
    <property type="entry name" value="High mobility group box domain"/>
    <property type="match status" value="1"/>
</dbReference>
<dbReference type="CDD" id="cd00084">
    <property type="entry name" value="HMG-box_SF"/>
    <property type="match status" value="1"/>
</dbReference>
<dbReference type="InterPro" id="IPR056775">
    <property type="entry name" value="YABBY_C"/>
</dbReference>
<dbReference type="AlphaFoldDB" id="A0A9P6NN27"/>
<name>A0A9P6NN27_9BASI</name>
<dbReference type="EMBL" id="MU167221">
    <property type="protein sequence ID" value="KAG0150176.1"/>
    <property type="molecule type" value="Genomic_DNA"/>
</dbReference>
<dbReference type="Proteomes" id="UP000886653">
    <property type="component" value="Unassembled WGS sequence"/>
</dbReference>
<dbReference type="OrthoDB" id="667577at2759"/>
<dbReference type="InterPro" id="IPR036910">
    <property type="entry name" value="HMG_box_dom_sf"/>
</dbReference>
<accession>A0A9P6NN27</accession>
<organism evidence="2 3">
    <name type="scientific">Cronartium quercuum f. sp. fusiforme G11</name>
    <dbReference type="NCBI Taxonomy" id="708437"/>
    <lineage>
        <taxon>Eukaryota</taxon>
        <taxon>Fungi</taxon>
        <taxon>Dikarya</taxon>
        <taxon>Basidiomycota</taxon>
        <taxon>Pucciniomycotina</taxon>
        <taxon>Pucciniomycetes</taxon>
        <taxon>Pucciniales</taxon>
        <taxon>Coleosporiaceae</taxon>
        <taxon>Cronartium</taxon>
    </lineage>
</organism>
<evidence type="ECO:0000313" key="2">
    <source>
        <dbReference type="EMBL" id="KAG0150176.1"/>
    </source>
</evidence>
<dbReference type="Pfam" id="PF04690">
    <property type="entry name" value="YABBY"/>
    <property type="match status" value="1"/>
</dbReference>
<gene>
    <name evidence="2" type="ORF">CROQUDRAFT_88208</name>
</gene>
<evidence type="ECO:0000259" key="1">
    <source>
        <dbReference type="Pfam" id="PF04690"/>
    </source>
</evidence>
<protein>
    <recommendedName>
        <fullName evidence="1">YABBY protein C-terminal domain-containing protein</fullName>
    </recommendedName>
</protein>
<reference evidence="2" key="1">
    <citation type="submission" date="2013-11" db="EMBL/GenBank/DDBJ databases">
        <title>Genome sequence of the fusiform rust pathogen reveals effectors for host alternation and coevolution with pine.</title>
        <authorList>
            <consortium name="DOE Joint Genome Institute"/>
            <person name="Smith K."/>
            <person name="Pendleton A."/>
            <person name="Kubisiak T."/>
            <person name="Anderson C."/>
            <person name="Salamov A."/>
            <person name="Aerts A."/>
            <person name="Riley R."/>
            <person name="Clum A."/>
            <person name="Lindquist E."/>
            <person name="Ence D."/>
            <person name="Campbell M."/>
            <person name="Kronenberg Z."/>
            <person name="Feau N."/>
            <person name="Dhillon B."/>
            <person name="Hamelin R."/>
            <person name="Burleigh J."/>
            <person name="Smith J."/>
            <person name="Yandell M."/>
            <person name="Nelson C."/>
            <person name="Grigoriev I."/>
            <person name="Davis J."/>
        </authorList>
    </citation>
    <scope>NUCLEOTIDE SEQUENCE</scope>
    <source>
        <strain evidence="2">G11</strain>
    </source>
</reference>